<gene>
    <name evidence="2" type="ORF">CDV36_016161</name>
</gene>
<dbReference type="EMBL" id="NKUJ01000798">
    <property type="protein sequence ID" value="RMI97950.1"/>
    <property type="molecule type" value="Genomic_DNA"/>
</dbReference>
<evidence type="ECO:0000313" key="3">
    <source>
        <dbReference type="Proteomes" id="UP000277212"/>
    </source>
</evidence>
<reference evidence="2 3" key="1">
    <citation type="submission" date="2017-06" db="EMBL/GenBank/DDBJ databases">
        <title>Comparative genomic analysis of Ambrosia Fusariam Clade fungi.</title>
        <authorList>
            <person name="Stajich J.E."/>
            <person name="Carrillo J."/>
            <person name="Kijimoto T."/>
            <person name="Eskalen A."/>
            <person name="O'Donnell K."/>
            <person name="Kasson M."/>
        </authorList>
    </citation>
    <scope>NUCLEOTIDE SEQUENCE [LARGE SCALE GENOMIC DNA]</scope>
    <source>
        <strain evidence="2">UCR3666</strain>
    </source>
</reference>
<name>A0A3M2QYG5_9HYPO</name>
<sequence>MCDKTEEVICGQPTAAFHLKPSFQIDDTNPDDIPWCEPCRVATISMLVMSFGHGQGLASLVNLSEPLPSYVEGWLSTRLGLASKTKLFRDVFMPRMRALMMRERRRIVEKGGLVKTDQGWKICDDLANNRVAEWLATAEKIPSRGVQQSTQKPAPLGLAASRYAAPSPAKAGNAMHTGRAQPRSTAVRHVPVQDDVLAPPTTGSTAASTVATQGQPALRRAPTGRYDAIFNSRLSDLDTEVEESLDMIEQLLKL</sequence>
<evidence type="ECO:0000313" key="2">
    <source>
        <dbReference type="EMBL" id="RMI97950.1"/>
    </source>
</evidence>
<dbReference type="AlphaFoldDB" id="A0A3M2QYG5"/>
<protein>
    <submittedName>
        <fullName evidence="2">Uncharacterized protein</fullName>
    </submittedName>
</protein>
<feature type="compositionally biased region" description="Low complexity" evidence="1">
    <location>
        <begin position="198"/>
        <end position="215"/>
    </location>
</feature>
<dbReference type="Proteomes" id="UP000277212">
    <property type="component" value="Unassembled WGS sequence"/>
</dbReference>
<keyword evidence="3" id="KW-1185">Reference proteome</keyword>
<proteinExistence type="predicted"/>
<comment type="caution">
    <text evidence="2">The sequence shown here is derived from an EMBL/GenBank/DDBJ whole genome shotgun (WGS) entry which is preliminary data.</text>
</comment>
<evidence type="ECO:0000256" key="1">
    <source>
        <dbReference type="SAM" id="MobiDB-lite"/>
    </source>
</evidence>
<organism evidence="2 3">
    <name type="scientific">Fusarium kuroshium</name>
    <dbReference type="NCBI Taxonomy" id="2010991"/>
    <lineage>
        <taxon>Eukaryota</taxon>
        <taxon>Fungi</taxon>
        <taxon>Dikarya</taxon>
        <taxon>Ascomycota</taxon>
        <taxon>Pezizomycotina</taxon>
        <taxon>Sordariomycetes</taxon>
        <taxon>Hypocreomycetidae</taxon>
        <taxon>Hypocreales</taxon>
        <taxon>Nectriaceae</taxon>
        <taxon>Fusarium</taxon>
        <taxon>Fusarium solani species complex</taxon>
    </lineage>
</organism>
<feature type="region of interest" description="Disordered" evidence="1">
    <location>
        <begin position="198"/>
        <end position="218"/>
    </location>
</feature>
<dbReference type="OrthoDB" id="5085521at2759"/>
<accession>A0A3M2QYG5</accession>